<name>A0A162DX06_9MYCO</name>
<accession>A0A162DX06</accession>
<organism evidence="1 2">
    <name type="scientific">Mycobacterium ostraviense</name>
    <dbReference type="NCBI Taxonomy" id="2738409"/>
    <lineage>
        <taxon>Bacteria</taxon>
        <taxon>Bacillati</taxon>
        <taxon>Actinomycetota</taxon>
        <taxon>Actinomycetes</taxon>
        <taxon>Mycobacteriales</taxon>
        <taxon>Mycobacteriaceae</taxon>
        <taxon>Mycobacterium</taxon>
    </lineage>
</organism>
<sequence>MANSLLDFVISLVRDPEVAARYAANPAQAIADAHLANVTSADVKNLIPVVSDSLSMAGSAGAAAGTQIADHGNVWASGAAAAALDAFSPHTTAPAFQQHSSASHVINEPVLPGSGEMPTDPHPVGIEPHEPSVLLTGADVPDSRFDHGGFPADDPAIWDHPIIHPHTVDPDHRGFGIHGEIH</sequence>
<dbReference type="NCBIfam" id="NF038175">
    <property type="entry name" value="IniB_NTERM"/>
    <property type="match status" value="1"/>
</dbReference>
<comment type="caution">
    <text evidence="1">The sequence shown here is derived from an EMBL/GenBank/DDBJ whole genome shotgun (WGS) entry which is preliminary data.</text>
</comment>
<dbReference type="InterPro" id="IPR049709">
    <property type="entry name" value="IniB-like_N"/>
</dbReference>
<dbReference type="AlphaFoldDB" id="A0A162DX06"/>
<protein>
    <submittedName>
        <fullName evidence="1">Uncharacterized protein</fullName>
    </submittedName>
</protein>
<dbReference type="EMBL" id="LWCI01000138">
    <property type="protein sequence ID" value="KZS59558.1"/>
    <property type="molecule type" value="Genomic_DNA"/>
</dbReference>
<reference evidence="2" key="1">
    <citation type="submission" date="2016-04" db="EMBL/GenBank/DDBJ databases">
        <authorList>
            <person name="Strapagiel D."/>
            <person name="Borowka P."/>
            <person name="Marciniak B."/>
            <person name="Bakula Z."/>
            <person name="Van Ingen J."/>
            <person name="Safianowska A."/>
            <person name="Dziadek J."/>
            <person name="Jagielski T."/>
        </authorList>
    </citation>
    <scope>NUCLEOTIDE SEQUENCE [LARGE SCALE GENOMIC DNA]</scope>
    <source>
        <strain evidence="2">1010001458</strain>
    </source>
</reference>
<dbReference type="RefSeq" id="WP_075512308.1">
    <property type="nucleotide sequence ID" value="NZ_CP089224.1"/>
</dbReference>
<proteinExistence type="predicted"/>
<keyword evidence="2" id="KW-1185">Reference proteome</keyword>
<gene>
    <name evidence="1" type="ORF">A4G28_15925</name>
</gene>
<dbReference type="NCBIfam" id="NF038176">
    <property type="entry name" value="Rv0340_fam"/>
    <property type="match status" value="1"/>
</dbReference>
<evidence type="ECO:0000313" key="2">
    <source>
        <dbReference type="Proteomes" id="UP000077342"/>
    </source>
</evidence>
<evidence type="ECO:0000313" key="1">
    <source>
        <dbReference type="EMBL" id="KZS59558.1"/>
    </source>
</evidence>
<dbReference type="Proteomes" id="UP000077342">
    <property type="component" value="Unassembled WGS sequence"/>
</dbReference>